<reference evidence="1" key="1">
    <citation type="journal article" date="2014" name="Front. Microbiol.">
        <title>High frequency of phylogenetically diverse reductive dehalogenase-homologous genes in deep subseafloor sedimentary metagenomes.</title>
        <authorList>
            <person name="Kawai M."/>
            <person name="Futagami T."/>
            <person name="Toyoda A."/>
            <person name="Takaki Y."/>
            <person name="Nishi S."/>
            <person name="Hori S."/>
            <person name="Arai W."/>
            <person name="Tsubouchi T."/>
            <person name="Morono Y."/>
            <person name="Uchiyama I."/>
            <person name="Ito T."/>
            <person name="Fujiyama A."/>
            <person name="Inagaki F."/>
            <person name="Takami H."/>
        </authorList>
    </citation>
    <scope>NUCLEOTIDE SEQUENCE</scope>
    <source>
        <strain evidence="1">Expedition CK06-06</strain>
    </source>
</reference>
<gene>
    <name evidence="1" type="ORF">S12H4_49012</name>
</gene>
<sequence>WLKEGKGIKRTNWRIDGEVHLILKKGCVFDCYGKEYRFDYEDIITRNWIIYKEKKK</sequence>
<comment type="caution">
    <text evidence="1">The sequence shown here is derived from an EMBL/GenBank/DDBJ whole genome shotgun (WGS) entry which is preliminary data.</text>
</comment>
<dbReference type="AlphaFoldDB" id="X1VKQ9"/>
<dbReference type="EMBL" id="BARW01030691">
    <property type="protein sequence ID" value="GAJ08690.1"/>
    <property type="molecule type" value="Genomic_DNA"/>
</dbReference>
<protein>
    <submittedName>
        <fullName evidence="1">Uncharacterized protein</fullName>
    </submittedName>
</protein>
<feature type="non-terminal residue" evidence="1">
    <location>
        <position position="1"/>
    </location>
</feature>
<proteinExistence type="predicted"/>
<evidence type="ECO:0000313" key="1">
    <source>
        <dbReference type="EMBL" id="GAJ08690.1"/>
    </source>
</evidence>
<accession>X1VKQ9</accession>
<name>X1VKQ9_9ZZZZ</name>
<organism evidence="1">
    <name type="scientific">marine sediment metagenome</name>
    <dbReference type="NCBI Taxonomy" id="412755"/>
    <lineage>
        <taxon>unclassified sequences</taxon>
        <taxon>metagenomes</taxon>
        <taxon>ecological metagenomes</taxon>
    </lineage>
</organism>